<dbReference type="AlphaFoldDB" id="A0A8C0FZT0"/>
<keyword evidence="2" id="KW-1185">Reference proteome</keyword>
<dbReference type="Ensembl" id="ENSCABT00000001835.1">
    <property type="protein sequence ID" value="ENSCABP00000001691.1"/>
    <property type="gene ID" value="ENSCABG00000001372.1"/>
</dbReference>
<dbReference type="Proteomes" id="UP000694404">
    <property type="component" value="Unplaced"/>
</dbReference>
<reference evidence="1" key="2">
    <citation type="submission" date="2025-09" db="UniProtKB">
        <authorList>
            <consortium name="Ensembl"/>
        </authorList>
    </citation>
    <scope>IDENTIFICATION</scope>
</reference>
<proteinExistence type="predicted"/>
<organism evidence="1 2">
    <name type="scientific">Chelonoidis abingdonii</name>
    <name type="common">Abingdon island giant tortoise</name>
    <name type="synonym">Testudo abingdonii</name>
    <dbReference type="NCBI Taxonomy" id="106734"/>
    <lineage>
        <taxon>Eukaryota</taxon>
        <taxon>Metazoa</taxon>
        <taxon>Chordata</taxon>
        <taxon>Craniata</taxon>
        <taxon>Vertebrata</taxon>
        <taxon>Euteleostomi</taxon>
        <taxon>Archelosauria</taxon>
        <taxon>Testudinata</taxon>
        <taxon>Testudines</taxon>
        <taxon>Cryptodira</taxon>
        <taxon>Durocryptodira</taxon>
        <taxon>Testudinoidea</taxon>
        <taxon>Testudinidae</taxon>
        <taxon>Chelonoidis</taxon>
    </lineage>
</organism>
<protein>
    <submittedName>
        <fullName evidence="1">Uncharacterized protein</fullName>
    </submittedName>
</protein>
<name>A0A8C0FZT0_CHEAB</name>
<evidence type="ECO:0000313" key="1">
    <source>
        <dbReference type="Ensembl" id="ENSCABP00000001691.1"/>
    </source>
</evidence>
<sequence length="82" mass="9065">IFQKLIGSYAFEIFGCVVMQTHTSTHHRQGWVWTCCLCLPLGYPLLGRSLGLSKLELPNSSAFPQSCSTQVSAPGHLFYLSC</sequence>
<evidence type="ECO:0000313" key="2">
    <source>
        <dbReference type="Proteomes" id="UP000694404"/>
    </source>
</evidence>
<reference evidence="1" key="1">
    <citation type="submission" date="2025-08" db="UniProtKB">
        <authorList>
            <consortium name="Ensembl"/>
        </authorList>
    </citation>
    <scope>IDENTIFICATION</scope>
</reference>
<accession>A0A8C0FZT0</accession>